<dbReference type="EMBL" id="RFLY01000004">
    <property type="protein sequence ID" value="RMH93877.1"/>
    <property type="molecule type" value="Genomic_DNA"/>
</dbReference>
<dbReference type="PROSITE" id="PS51186">
    <property type="entry name" value="GNAT"/>
    <property type="match status" value="1"/>
</dbReference>
<name>A0A3M2I5Z6_9GAMM</name>
<dbReference type="Pfam" id="PF00583">
    <property type="entry name" value="Acetyltransf_1"/>
    <property type="match status" value="1"/>
</dbReference>
<keyword evidence="5" id="KW-1185">Reference proteome</keyword>
<proteinExistence type="predicted"/>
<dbReference type="Gene3D" id="3.40.630.30">
    <property type="match status" value="1"/>
</dbReference>
<dbReference type="InterPro" id="IPR050832">
    <property type="entry name" value="Bact_Acetyltransf"/>
</dbReference>
<evidence type="ECO:0000259" key="3">
    <source>
        <dbReference type="PROSITE" id="PS51186"/>
    </source>
</evidence>
<gene>
    <name evidence="4" type="ORF">EBB59_03500</name>
</gene>
<evidence type="ECO:0000313" key="4">
    <source>
        <dbReference type="EMBL" id="RMH93877.1"/>
    </source>
</evidence>
<evidence type="ECO:0000256" key="2">
    <source>
        <dbReference type="ARBA" id="ARBA00023315"/>
    </source>
</evidence>
<evidence type="ECO:0000256" key="1">
    <source>
        <dbReference type="ARBA" id="ARBA00022679"/>
    </source>
</evidence>
<sequence>MPRAGLVRRAEPMATHALSIRHARGEDAAAISALAGQLGHPTSEADIARRLRKLLDDPTQAVFVACDEDDRVHGYIAAEQRLLLETGALVEIVALAVDAELRRGGAGRALVSAAELWAYKRGVNRLSARADLPREAAHAFYPGIGYAPEKTQHCYARHLA</sequence>
<evidence type="ECO:0000313" key="5">
    <source>
        <dbReference type="Proteomes" id="UP000275012"/>
    </source>
</evidence>
<keyword evidence="1 4" id="KW-0808">Transferase</keyword>
<dbReference type="SUPFAM" id="SSF55729">
    <property type="entry name" value="Acyl-CoA N-acyltransferases (Nat)"/>
    <property type="match status" value="1"/>
</dbReference>
<protein>
    <submittedName>
        <fullName evidence="4">GNAT family N-acetyltransferase</fullName>
    </submittedName>
</protein>
<dbReference type="CDD" id="cd04301">
    <property type="entry name" value="NAT_SF"/>
    <property type="match status" value="1"/>
</dbReference>
<dbReference type="InterPro" id="IPR016181">
    <property type="entry name" value="Acyl_CoA_acyltransferase"/>
</dbReference>
<dbReference type="AlphaFoldDB" id="A0A3M2I5Z6"/>
<reference evidence="4 5" key="1">
    <citation type="submission" date="2018-10" db="EMBL/GenBank/DDBJ databases">
        <title>Proposal of Lysobacter pythonis sp. nov. isolated from royal pythons (Python regius).</title>
        <authorList>
            <person name="Hans-Juergen B."/>
            <person name="Huptas C."/>
            <person name="Sandra B."/>
            <person name="Igor L."/>
            <person name="Joachim S."/>
            <person name="Siegfried S."/>
            <person name="Mareike W."/>
            <person name="Peter K."/>
        </authorList>
    </citation>
    <scope>NUCLEOTIDE SEQUENCE [LARGE SCALE GENOMIC DNA]</scope>
    <source>
        <strain evidence="4 5">4284/11</strain>
    </source>
</reference>
<keyword evidence="2" id="KW-0012">Acyltransferase</keyword>
<dbReference type="InterPro" id="IPR000182">
    <property type="entry name" value="GNAT_dom"/>
</dbReference>
<dbReference type="PANTHER" id="PTHR43877">
    <property type="entry name" value="AMINOALKYLPHOSPHONATE N-ACETYLTRANSFERASE-RELATED-RELATED"/>
    <property type="match status" value="1"/>
</dbReference>
<dbReference type="PANTHER" id="PTHR43877:SF2">
    <property type="entry name" value="AMINOALKYLPHOSPHONATE N-ACETYLTRANSFERASE-RELATED"/>
    <property type="match status" value="1"/>
</dbReference>
<accession>A0A3M2I5Z6</accession>
<feature type="domain" description="N-acetyltransferase" evidence="3">
    <location>
        <begin position="18"/>
        <end position="160"/>
    </location>
</feature>
<comment type="caution">
    <text evidence="4">The sequence shown here is derived from an EMBL/GenBank/DDBJ whole genome shotgun (WGS) entry which is preliminary data.</text>
</comment>
<dbReference type="Proteomes" id="UP000275012">
    <property type="component" value="Unassembled WGS sequence"/>
</dbReference>
<dbReference type="GO" id="GO:0016747">
    <property type="term" value="F:acyltransferase activity, transferring groups other than amino-acyl groups"/>
    <property type="evidence" value="ECO:0007669"/>
    <property type="project" value="InterPro"/>
</dbReference>
<organism evidence="4 5">
    <name type="scientific">Solilutibacter pythonis</name>
    <dbReference type="NCBI Taxonomy" id="2483112"/>
    <lineage>
        <taxon>Bacteria</taxon>
        <taxon>Pseudomonadati</taxon>
        <taxon>Pseudomonadota</taxon>
        <taxon>Gammaproteobacteria</taxon>
        <taxon>Lysobacterales</taxon>
        <taxon>Lysobacteraceae</taxon>
        <taxon>Solilutibacter</taxon>
    </lineage>
</organism>